<keyword evidence="7 15" id="KW-0067">ATP-binding</keyword>
<dbReference type="EC" id="7.1.2.2" evidence="15"/>
<dbReference type="InterPro" id="IPR020003">
    <property type="entry name" value="ATPase_a/bsu_AS"/>
</dbReference>
<dbReference type="AlphaFoldDB" id="A0A0R2JD79"/>
<dbReference type="GO" id="GO:0046933">
    <property type="term" value="F:proton-transporting ATP synthase activity, rotational mechanism"/>
    <property type="evidence" value="ECO:0007669"/>
    <property type="project" value="UniProtKB-UniRule"/>
</dbReference>
<dbReference type="GO" id="GO:0046962">
    <property type="term" value="F:sodium-transporting ATPase activity, rotational mechanism"/>
    <property type="evidence" value="ECO:0007669"/>
    <property type="project" value="UniProtKB-EC"/>
</dbReference>
<evidence type="ECO:0000256" key="4">
    <source>
        <dbReference type="ARBA" id="ARBA00022475"/>
    </source>
</evidence>
<dbReference type="GO" id="GO:0005886">
    <property type="term" value="C:plasma membrane"/>
    <property type="evidence" value="ECO:0007669"/>
    <property type="project" value="UniProtKB-SubCell"/>
</dbReference>
<dbReference type="Gene3D" id="1.10.1140.10">
    <property type="entry name" value="Bovine Mitochondrial F1-atpase, Atp Synthase Beta Chain, Chain D, domain 3"/>
    <property type="match status" value="1"/>
</dbReference>
<evidence type="ECO:0000256" key="14">
    <source>
        <dbReference type="ARBA" id="ARBA00059242"/>
    </source>
</evidence>
<dbReference type="SMART" id="SM00382">
    <property type="entry name" value="AAA"/>
    <property type="match status" value="1"/>
</dbReference>
<evidence type="ECO:0000313" key="18">
    <source>
        <dbReference type="Proteomes" id="UP000051655"/>
    </source>
</evidence>
<comment type="subcellular location">
    <subcellularLocation>
        <location evidence="1 15">Cell membrane</location>
        <topology evidence="1 15">Peripheral membrane protein</topology>
    </subcellularLocation>
</comment>
<dbReference type="InterPro" id="IPR004100">
    <property type="entry name" value="ATPase_F1/V1/A1_a/bsu_N"/>
</dbReference>
<evidence type="ECO:0000259" key="16">
    <source>
        <dbReference type="SMART" id="SM00382"/>
    </source>
</evidence>
<keyword evidence="10 15" id="KW-0472">Membrane</keyword>
<dbReference type="RefSeq" id="WP_057754157.1">
    <property type="nucleotide sequence ID" value="NZ_JQBP01000002.1"/>
</dbReference>
<accession>A0A0R2JD79</accession>
<evidence type="ECO:0000256" key="11">
    <source>
        <dbReference type="ARBA" id="ARBA00023196"/>
    </source>
</evidence>
<keyword evidence="11 15" id="KW-0139">CF(1)</keyword>
<reference evidence="17 18" key="1">
    <citation type="journal article" date="2015" name="Genome Announc.">
        <title>Expanding the biotechnology potential of lactobacilli through comparative genomics of 213 strains and associated genera.</title>
        <authorList>
            <person name="Sun Z."/>
            <person name="Harris H.M."/>
            <person name="McCann A."/>
            <person name="Guo C."/>
            <person name="Argimon S."/>
            <person name="Zhang W."/>
            <person name="Yang X."/>
            <person name="Jeffery I.B."/>
            <person name="Cooney J.C."/>
            <person name="Kagawa T.F."/>
            <person name="Liu W."/>
            <person name="Song Y."/>
            <person name="Salvetti E."/>
            <person name="Wrobel A."/>
            <person name="Rasinkangas P."/>
            <person name="Parkhill J."/>
            <person name="Rea M.C."/>
            <person name="O'Sullivan O."/>
            <person name="Ritari J."/>
            <person name="Douillard F.P."/>
            <person name="Paul Ross R."/>
            <person name="Yang R."/>
            <person name="Briner A.E."/>
            <person name="Felis G.E."/>
            <person name="de Vos W.M."/>
            <person name="Barrangou R."/>
            <person name="Klaenhammer T.R."/>
            <person name="Caufield P.W."/>
            <person name="Cui Y."/>
            <person name="Zhang H."/>
            <person name="O'Toole P.W."/>
        </authorList>
    </citation>
    <scope>NUCLEOTIDE SEQUENCE [LARGE SCALE GENOMIC DNA]</scope>
    <source>
        <strain evidence="17 18">DSM 20593</strain>
    </source>
</reference>
<evidence type="ECO:0000256" key="7">
    <source>
        <dbReference type="ARBA" id="ARBA00022840"/>
    </source>
</evidence>
<comment type="catalytic activity">
    <reaction evidence="15">
        <text>ATP + H2O + 4 H(+)(in) = ADP + phosphate + 5 H(+)(out)</text>
        <dbReference type="Rhea" id="RHEA:57720"/>
        <dbReference type="ChEBI" id="CHEBI:15377"/>
        <dbReference type="ChEBI" id="CHEBI:15378"/>
        <dbReference type="ChEBI" id="CHEBI:30616"/>
        <dbReference type="ChEBI" id="CHEBI:43474"/>
        <dbReference type="ChEBI" id="CHEBI:456216"/>
        <dbReference type="EC" id="7.1.2.2"/>
    </reaction>
</comment>
<sequence length="466" mass="50520">MSTGRVVQVIGPVVDVQFPLDGQIPDINNALIIDRGDEAKSLTVEVTLALGDGVVRTIAMDSTDGLQRGMAVEDTEEPISVPVGEVTLGRVFNVLGETIDEGEEIGADVQHNPIHRSAPAYDQLKTSTEILETGIKVIDLLAPYVRGGKIGLFGGAGVGKTVLIQELIHNIAQGHNGISVFTGVGERTREGNDMYHEMMDSGVLKQTAMVYGQMNEPPGARMRVALTGLTIAEHFRDVNGQDVLLFIDNIYRFTQAGSEVSALLGRIPSAVGYQPTLATEMGQLQERITSTQKGSVTSIQAVYVPADDYTDPAPATTFAHLDATTNLERSLTQQGIYPAVDPLASTSTALTPEIVGQEHYEVAMQVQQTLQRYRELQDIIAILGMDELSDEEKTTVNRARRIQFFLSQPFSVAETFTGLKGQYVPVEETVRSFKAILDGQCDDLPEEAFRNVGAIEMAIEKAKTLA</sequence>
<dbReference type="Pfam" id="PF02874">
    <property type="entry name" value="ATP-synt_ab_N"/>
    <property type="match status" value="1"/>
</dbReference>
<feature type="binding site" evidence="15">
    <location>
        <begin position="154"/>
        <end position="161"/>
    </location>
    <ligand>
        <name>ATP</name>
        <dbReference type="ChEBI" id="CHEBI:30616"/>
    </ligand>
</feature>
<evidence type="ECO:0000256" key="10">
    <source>
        <dbReference type="ARBA" id="ARBA00023136"/>
    </source>
</evidence>
<dbReference type="FunFam" id="1.10.1140.10:FF:000001">
    <property type="entry name" value="ATP synthase subunit beta"/>
    <property type="match status" value="1"/>
</dbReference>
<dbReference type="InterPro" id="IPR000194">
    <property type="entry name" value="ATPase_F1/V1/A1_a/bsu_nucl-bd"/>
</dbReference>
<feature type="domain" description="AAA+ ATPase" evidence="16">
    <location>
        <begin position="146"/>
        <end position="331"/>
    </location>
</feature>
<comment type="similarity">
    <text evidence="2 15">Belongs to the ATPase alpha/beta chains family.</text>
</comment>
<dbReference type="Pfam" id="PF00006">
    <property type="entry name" value="ATP-synt_ab"/>
    <property type="match status" value="1"/>
</dbReference>
<evidence type="ECO:0000313" key="17">
    <source>
        <dbReference type="EMBL" id="KRN75294.1"/>
    </source>
</evidence>
<dbReference type="Gene3D" id="3.40.50.300">
    <property type="entry name" value="P-loop containing nucleotide triphosphate hydrolases"/>
    <property type="match status" value="1"/>
</dbReference>
<protein>
    <recommendedName>
        <fullName evidence="15">ATP synthase subunit beta</fullName>
        <ecNumber evidence="15">7.1.2.2</ecNumber>
    </recommendedName>
    <alternativeName>
        <fullName evidence="15">ATP synthase F1 sector subunit beta</fullName>
    </alternativeName>
    <alternativeName>
        <fullName evidence="15">F-ATPase subunit beta</fullName>
    </alternativeName>
</protein>
<dbReference type="InterPro" id="IPR055190">
    <property type="entry name" value="ATP-synt_VA_C"/>
</dbReference>
<dbReference type="OrthoDB" id="9801639at2"/>
<dbReference type="NCBIfam" id="TIGR01039">
    <property type="entry name" value="atpD"/>
    <property type="match status" value="1"/>
</dbReference>
<evidence type="ECO:0000256" key="9">
    <source>
        <dbReference type="ARBA" id="ARBA00023065"/>
    </source>
</evidence>
<evidence type="ECO:0000256" key="2">
    <source>
        <dbReference type="ARBA" id="ARBA00008936"/>
    </source>
</evidence>
<evidence type="ECO:0000256" key="6">
    <source>
        <dbReference type="ARBA" id="ARBA00022781"/>
    </source>
</evidence>
<dbReference type="CDD" id="cd01133">
    <property type="entry name" value="F1-ATPase_beta_CD"/>
    <property type="match status" value="1"/>
</dbReference>
<dbReference type="PANTHER" id="PTHR15184">
    <property type="entry name" value="ATP SYNTHASE"/>
    <property type="match status" value="1"/>
</dbReference>
<dbReference type="Pfam" id="PF22919">
    <property type="entry name" value="ATP-synt_VA_C"/>
    <property type="match status" value="1"/>
</dbReference>
<evidence type="ECO:0000256" key="13">
    <source>
        <dbReference type="ARBA" id="ARBA00052325"/>
    </source>
</evidence>
<gene>
    <name evidence="15" type="primary">atpD</name>
    <name evidence="17" type="ORF">IV73_GL000457</name>
</gene>
<keyword evidence="8 15" id="KW-1278">Translocase</keyword>
<dbReference type="SUPFAM" id="SSF52540">
    <property type="entry name" value="P-loop containing nucleoside triphosphate hydrolases"/>
    <property type="match status" value="1"/>
</dbReference>
<evidence type="ECO:0000256" key="3">
    <source>
        <dbReference type="ARBA" id="ARBA00022448"/>
    </source>
</evidence>
<dbReference type="SUPFAM" id="SSF50615">
    <property type="entry name" value="N-terminal domain of alpha and beta subunits of F1 ATP synthase"/>
    <property type="match status" value="1"/>
</dbReference>
<dbReference type="SUPFAM" id="SSF47917">
    <property type="entry name" value="C-terminal domain of alpha and beta subunits of F1 ATP synthase"/>
    <property type="match status" value="1"/>
</dbReference>
<comment type="catalytic activity">
    <reaction evidence="13">
        <text>4 Na(+)(in) + ATP + H2O = 4 Na(+)(out) + ADP + phosphate + H(+)</text>
        <dbReference type="Rhea" id="RHEA:58156"/>
        <dbReference type="ChEBI" id="CHEBI:15377"/>
        <dbReference type="ChEBI" id="CHEBI:15378"/>
        <dbReference type="ChEBI" id="CHEBI:29101"/>
        <dbReference type="ChEBI" id="CHEBI:30616"/>
        <dbReference type="ChEBI" id="CHEBI:43474"/>
        <dbReference type="ChEBI" id="CHEBI:456216"/>
        <dbReference type="EC" id="7.2.2.1"/>
    </reaction>
</comment>
<dbReference type="InterPro" id="IPR027417">
    <property type="entry name" value="P-loop_NTPase"/>
</dbReference>
<evidence type="ECO:0000256" key="8">
    <source>
        <dbReference type="ARBA" id="ARBA00022967"/>
    </source>
</evidence>
<keyword evidence="12 15" id="KW-0066">ATP synthesis</keyword>
<keyword evidence="3 15" id="KW-0813">Transport</keyword>
<dbReference type="InterPro" id="IPR050053">
    <property type="entry name" value="ATPase_alpha/beta_chains"/>
</dbReference>
<name>A0A0R2JD79_9LACO</name>
<dbReference type="InterPro" id="IPR003593">
    <property type="entry name" value="AAA+_ATPase"/>
</dbReference>
<dbReference type="CDD" id="cd18110">
    <property type="entry name" value="ATP-synt_F1_beta_C"/>
    <property type="match status" value="1"/>
</dbReference>
<dbReference type="InterPro" id="IPR005722">
    <property type="entry name" value="ATP_synth_F1_bsu"/>
</dbReference>
<dbReference type="HAMAP" id="MF_01347">
    <property type="entry name" value="ATP_synth_beta_bact"/>
    <property type="match status" value="1"/>
</dbReference>
<comment type="caution">
    <text evidence="17">The sequence shown here is derived from an EMBL/GenBank/DDBJ whole genome shotgun (WGS) entry which is preliminary data.</text>
</comment>
<dbReference type="EMBL" id="JQBP01000002">
    <property type="protein sequence ID" value="KRN75294.1"/>
    <property type="molecule type" value="Genomic_DNA"/>
</dbReference>
<dbReference type="STRING" id="1616.IV73_GL000457"/>
<dbReference type="GO" id="GO:0045259">
    <property type="term" value="C:proton-transporting ATP synthase complex"/>
    <property type="evidence" value="ECO:0007669"/>
    <property type="project" value="UniProtKB-KW"/>
</dbReference>
<evidence type="ECO:0000256" key="5">
    <source>
        <dbReference type="ARBA" id="ARBA00022741"/>
    </source>
</evidence>
<dbReference type="PANTHER" id="PTHR15184:SF71">
    <property type="entry name" value="ATP SYNTHASE SUBUNIT BETA, MITOCHONDRIAL"/>
    <property type="match status" value="1"/>
</dbReference>
<proteinExistence type="inferred from homology"/>
<dbReference type="Proteomes" id="UP000051655">
    <property type="component" value="Unassembled WGS sequence"/>
</dbReference>
<keyword evidence="6 15" id="KW-0375">Hydrogen ion transport</keyword>
<organism evidence="17 18">
    <name type="scientific">Weissella kandleri</name>
    <dbReference type="NCBI Taxonomy" id="1616"/>
    <lineage>
        <taxon>Bacteria</taxon>
        <taxon>Bacillati</taxon>
        <taxon>Bacillota</taxon>
        <taxon>Bacilli</taxon>
        <taxon>Lactobacillales</taxon>
        <taxon>Lactobacillaceae</taxon>
        <taxon>Weissella</taxon>
    </lineage>
</organism>
<comment type="function">
    <text evidence="15">Produces ATP from ADP in the presence of a proton gradient across the membrane. The catalytic sites are hosted primarily by the beta subunits.</text>
</comment>
<dbReference type="PATRIC" id="fig|1616.3.peg.473"/>
<dbReference type="CDD" id="cd18115">
    <property type="entry name" value="ATP-synt_F1_beta_N"/>
    <property type="match status" value="1"/>
</dbReference>
<evidence type="ECO:0000256" key="12">
    <source>
        <dbReference type="ARBA" id="ARBA00023310"/>
    </source>
</evidence>
<dbReference type="PROSITE" id="PS00152">
    <property type="entry name" value="ATPASE_ALPHA_BETA"/>
    <property type="match status" value="1"/>
</dbReference>
<dbReference type="InterPro" id="IPR024034">
    <property type="entry name" value="ATPase_F1/V1_b/a_C"/>
</dbReference>
<evidence type="ECO:0000256" key="1">
    <source>
        <dbReference type="ARBA" id="ARBA00004202"/>
    </source>
</evidence>
<dbReference type="GO" id="GO:0005524">
    <property type="term" value="F:ATP binding"/>
    <property type="evidence" value="ECO:0007669"/>
    <property type="project" value="UniProtKB-UniRule"/>
</dbReference>
<dbReference type="Gene3D" id="2.40.10.170">
    <property type="match status" value="1"/>
</dbReference>
<keyword evidence="4 15" id="KW-1003">Cell membrane</keyword>
<dbReference type="FunFam" id="2.40.10.170:FF:000005">
    <property type="entry name" value="ATP synthase subunit beta"/>
    <property type="match status" value="1"/>
</dbReference>
<keyword evidence="18" id="KW-1185">Reference proteome</keyword>
<comment type="function">
    <text evidence="14">Produces ATP from ADP in the presence of a sodium ion gradient across the membrane. The beta chain is the catalytic subunit.</text>
</comment>
<dbReference type="FunFam" id="3.40.50.300:FF:000004">
    <property type="entry name" value="ATP synthase subunit beta"/>
    <property type="match status" value="1"/>
</dbReference>
<evidence type="ECO:0000256" key="15">
    <source>
        <dbReference type="HAMAP-Rule" id="MF_01347"/>
    </source>
</evidence>
<keyword evidence="5 15" id="KW-0547">Nucleotide-binding</keyword>
<dbReference type="InterPro" id="IPR036121">
    <property type="entry name" value="ATPase_F1/V1/A1_a/bsu_N_sf"/>
</dbReference>
<keyword evidence="9 15" id="KW-0406">Ion transport</keyword>